<dbReference type="EMBL" id="JAYWIO010000004">
    <property type="protein sequence ID" value="KAK7267823.1"/>
    <property type="molecule type" value="Genomic_DNA"/>
</dbReference>
<organism evidence="2 3">
    <name type="scientific">Crotalaria pallida</name>
    <name type="common">Smooth rattlebox</name>
    <name type="synonym">Crotalaria striata</name>
    <dbReference type="NCBI Taxonomy" id="3830"/>
    <lineage>
        <taxon>Eukaryota</taxon>
        <taxon>Viridiplantae</taxon>
        <taxon>Streptophyta</taxon>
        <taxon>Embryophyta</taxon>
        <taxon>Tracheophyta</taxon>
        <taxon>Spermatophyta</taxon>
        <taxon>Magnoliopsida</taxon>
        <taxon>eudicotyledons</taxon>
        <taxon>Gunneridae</taxon>
        <taxon>Pentapetalae</taxon>
        <taxon>rosids</taxon>
        <taxon>fabids</taxon>
        <taxon>Fabales</taxon>
        <taxon>Fabaceae</taxon>
        <taxon>Papilionoideae</taxon>
        <taxon>50 kb inversion clade</taxon>
        <taxon>genistoids sensu lato</taxon>
        <taxon>core genistoids</taxon>
        <taxon>Crotalarieae</taxon>
        <taxon>Crotalaria</taxon>
    </lineage>
</organism>
<evidence type="ECO:0000313" key="3">
    <source>
        <dbReference type="Proteomes" id="UP001372338"/>
    </source>
</evidence>
<dbReference type="AlphaFoldDB" id="A0AAN9F5N3"/>
<dbReference type="PANTHER" id="PTHR47673">
    <property type="entry name" value="ARM REPEAT SUPERFAMILY PROTEIN"/>
    <property type="match status" value="1"/>
</dbReference>
<sequence>MLQCTADERRMKIVEIGGDKELLNMLSTAKDDGTRKAALASLDALSHSGQRVLEGPQLMEFGFRNAISKVGVIKFLSDLFWIGMFYYLYTRSRAYKESSNDG</sequence>
<evidence type="ECO:0000256" key="1">
    <source>
        <dbReference type="SAM" id="Phobius"/>
    </source>
</evidence>
<keyword evidence="3" id="KW-1185">Reference proteome</keyword>
<proteinExistence type="predicted"/>
<keyword evidence="1" id="KW-0812">Transmembrane</keyword>
<gene>
    <name evidence="2" type="ORF">RIF29_20502</name>
</gene>
<keyword evidence="1" id="KW-1133">Transmembrane helix</keyword>
<dbReference type="PANTHER" id="PTHR47673:SF1">
    <property type="entry name" value="ARM REPEAT SUPERFAMILY PROTEIN"/>
    <property type="match status" value="1"/>
</dbReference>
<reference evidence="2 3" key="1">
    <citation type="submission" date="2024-01" db="EMBL/GenBank/DDBJ databases">
        <title>The genomes of 5 underutilized Papilionoideae crops provide insights into root nodulation and disease resistanc.</title>
        <authorList>
            <person name="Yuan L."/>
        </authorList>
    </citation>
    <scope>NUCLEOTIDE SEQUENCE [LARGE SCALE GENOMIC DNA]</scope>
    <source>
        <strain evidence="2">ZHUSHIDOU_FW_LH</strain>
        <tissue evidence="2">Leaf</tissue>
    </source>
</reference>
<accession>A0AAN9F5N3</accession>
<dbReference type="Proteomes" id="UP001372338">
    <property type="component" value="Unassembled WGS sequence"/>
</dbReference>
<feature type="transmembrane region" description="Helical" evidence="1">
    <location>
        <begin position="66"/>
        <end position="89"/>
    </location>
</feature>
<comment type="caution">
    <text evidence="2">The sequence shown here is derived from an EMBL/GenBank/DDBJ whole genome shotgun (WGS) entry which is preliminary data.</text>
</comment>
<keyword evidence="1" id="KW-0472">Membrane</keyword>
<protein>
    <submittedName>
        <fullName evidence="2">Uncharacterized protein</fullName>
    </submittedName>
</protein>
<name>A0AAN9F5N3_CROPI</name>
<evidence type="ECO:0000313" key="2">
    <source>
        <dbReference type="EMBL" id="KAK7267823.1"/>
    </source>
</evidence>